<evidence type="ECO:0000313" key="2">
    <source>
        <dbReference type="EMBL" id="SJK85975.1"/>
    </source>
</evidence>
<feature type="region of interest" description="Disordered" evidence="1">
    <location>
        <begin position="474"/>
        <end position="496"/>
    </location>
</feature>
<feature type="region of interest" description="Disordered" evidence="1">
    <location>
        <begin position="326"/>
        <end position="365"/>
    </location>
</feature>
<dbReference type="Proteomes" id="UP000002899">
    <property type="component" value="Chromosome II"/>
</dbReference>
<keyword evidence="3" id="KW-1185">Reference proteome</keyword>
<feature type="compositionally biased region" description="Polar residues" evidence="1">
    <location>
        <begin position="390"/>
        <end position="405"/>
    </location>
</feature>
<feature type="compositionally biased region" description="Polar residues" evidence="1">
    <location>
        <begin position="338"/>
        <end position="347"/>
    </location>
</feature>
<reference evidence="2 3" key="3">
    <citation type="journal article" date="2016" name="Sci. Rep.">
        <title>Genome-wide diversity and gene expression profiling of Babesia microti isolates identify polymorphic genes that mediate host-pathogen interactions.</title>
        <authorList>
            <person name="Silva J.C."/>
            <person name="Cornillot E."/>
            <person name="McCracken C."/>
            <person name="Usmani-Brown S."/>
            <person name="Dwivedi A."/>
            <person name="Ifeonu O.O."/>
            <person name="Crabtree J."/>
            <person name="Gotia H.T."/>
            <person name="Virji A.Z."/>
            <person name="Reynes C."/>
            <person name="Colinge J."/>
            <person name="Kumar V."/>
            <person name="Lawres L."/>
            <person name="Pazzi J.E."/>
            <person name="Pablo J.V."/>
            <person name="Hung C."/>
            <person name="Brancato J."/>
            <person name="Kumari P."/>
            <person name="Orvis J."/>
            <person name="Tretina K."/>
            <person name="Chibucos M."/>
            <person name="Ott S."/>
            <person name="Sadzewicz L."/>
            <person name="Sengamalay N."/>
            <person name="Shetty A.C."/>
            <person name="Su Q."/>
            <person name="Tallon L."/>
            <person name="Fraser C.M."/>
            <person name="Frutos R."/>
            <person name="Molina D.M."/>
            <person name="Krause P.J."/>
            <person name="Ben Mamoun C."/>
        </authorList>
    </citation>
    <scope>NUCLEOTIDE SEQUENCE [LARGE SCALE GENOMIC DNA]</scope>
    <source>
        <strain evidence="2 3">RI</strain>
    </source>
</reference>
<dbReference type="VEuPathDB" id="PiroplasmaDB:BMR1_02g02206"/>
<dbReference type="EMBL" id="FO082872">
    <property type="protein sequence ID" value="SJK85975.1"/>
    <property type="molecule type" value="Genomic_DNA"/>
</dbReference>
<reference evidence="2 3" key="2">
    <citation type="journal article" date="2013" name="PLoS ONE">
        <title>Whole genome mapping and re-organization of the nuclear and mitochondrial genomes of Babesia microti isolates.</title>
        <authorList>
            <person name="Cornillot E."/>
            <person name="Dassouli A."/>
            <person name="Garg A."/>
            <person name="Pachikara N."/>
            <person name="Randazzo S."/>
            <person name="Depoix D."/>
            <person name="Carcy B."/>
            <person name="Delbecq S."/>
            <person name="Frutos R."/>
            <person name="Silva J.C."/>
            <person name="Sutton R."/>
            <person name="Krause P.J."/>
            <person name="Mamoun C.B."/>
        </authorList>
    </citation>
    <scope>NUCLEOTIDE SEQUENCE [LARGE SCALE GENOMIC DNA]</scope>
    <source>
        <strain evidence="2 3">RI</strain>
    </source>
</reference>
<sequence>MSSADLSPMSFRFDVTDDTSNQRNVRENPQISMPKILKSFDLSSWNHFFPPSPSRDNTRFNRSHPNHTNEVSSRADAEVGFEQILQNKSPKHCFSGAKNRVPVTYGRIGDTGITNLDPRSWNMSTTRDAKLRTPKGLKWPLFLASRAEKSHKNYVDFDVFASSPVSAARIDMLFDENLTDSDLKTSIDGKDSDSEEHLSVIKQNVLSLREDFNILLHELLGRNRSSKGDKCIANDNNDLGYSFGNDPIFDVSSNSSRSHQPQRHSHSNSHQNELINGQYDQQQQYENHTRMSPYPKYGSINNEEGFRASEISTRLTPTRSNIVESTLSPILPSSSPSKQVSIESTSSKGRRKKGRGASTPFRHILSDGTPLAQSYQDMNKVDTPKDLFKSNSPRSPTGIQFQHHSNNSDHEGLSVGSYRLPRFGAISPEEPMDPEIEQNDVIHVESPITDDESEPQIEINSPTTLSHQISQSIDMSKTPNNSNASDVTFHNSPLSRSNDTIIENDIEIIAEKTLEMATDMQGNEGIDNELPSYLDVSNSNVDNNNLDELYDKMDQIVEQDVDAMLGNPLNISHRTSPISNRNSPVTLYTSPTRQSKTPDRAVAIISPSRPTVFLDSAGRSPAKFGLSPGKMVGSPNLSTDTSPSYGQRKTRLRSVNTQTPSRSVSRTPTRAASVQTELATPKSLKSKSTKRKINYWTEAFNSSYKVPGAHDTNDGKGPSSIDWDAEAESLKRNSRYPQRLRIPRLQHWNADPAEPIDMTVQNVIKYSLNYMPSHKKQVRVSQGPKFPRGKASLYTYTQIRKRGRPRKYPIGQSTVTLRQTTFPLQKIHGDKSYIKPGYVALLTASGKKICYKAVYKNTDDAPDDIDGVSVYPIVMTSVCRTSLLVFPNCGHINFGESSEIFLCGYVSKGTNIQIQSLYEGKRTDLDLKASDTFCIPPNTSCHIYNKDTSEGAQIILIFINVA</sequence>
<organism evidence="2 3">
    <name type="scientific">Babesia microti (strain RI)</name>
    <dbReference type="NCBI Taxonomy" id="1133968"/>
    <lineage>
        <taxon>Eukaryota</taxon>
        <taxon>Sar</taxon>
        <taxon>Alveolata</taxon>
        <taxon>Apicomplexa</taxon>
        <taxon>Aconoidasida</taxon>
        <taxon>Piroplasmida</taxon>
        <taxon>Babesiidae</taxon>
        <taxon>Babesia</taxon>
    </lineage>
</organism>
<dbReference type="AlphaFoldDB" id="A0A1R4AAG1"/>
<evidence type="ECO:0000256" key="1">
    <source>
        <dbReference type="SAM" id="MobiDB-lite"/>
    </source>
</evidence>
<reference evidence="2 3" key="1">
    <citation type="journal article" date="2012" name="Nucleic Acids Res.">
        <title>Sequencing of the smallest Apicomplexan genome from the human pathogen Babesia microti.</title>
        <authorList>
            <person name="Cornillot E."/>
            <person name="Hadj-Kaddour K."/>
            <person name="Dassouli A."/>
            <person name="Noel B."/>
            <person name="Ranwez V."/>
            <person name="Vacherie B."/>
            <person name="Augagneur Y."/>
            <person name="Bres V."/>
            <person name="Duclos A."/>
            <person name="Randazzo S."/>
            <person name="Carcy B."/>
            <person name="Debierre-Grockiego F."/>
            <person name="Delbecq S."/>
            <person name="Moubri-Menage K."/>
            <person name="Shams-Eldin H."/>
            <person name="Usmani-Brown S."/>
            <person name="Bringaud F."/>
            <person name="Wincker P."/>
            <person name="Vivares C.P."/>
            <person name="Schwarz R.T."/>
            <person name="Schetters T.P."/>
            <person name="Krause P.J."/>
            <person name="Gorenflot A."/>
            <person name="Berry V."/>
            <person name="Barbe V."/>
            <person name="Ben Mamoun C."/>
        </authorList>
    </citation>
    <scope>NUCLEOTIDE SEQUENCE [LARGE SCALE GENOMIC DNA]</scope>
    <source>
        <strain evidence="2 3">RI</strain>
    </source>
</reference>
<dbReference type="GeneID" id="24424229"/>
<feature type="region of interest" description="Disordered" evidence="1">
    <location>
        <begin position="572"/>
        <end position="598"/>
    </location>
</feature>
<feature type="region of interest" description="Disordered" evidence="1">
    <location>
        <begin position="624"/>
        <end position="688"/>
    </location>
</feature>
<feature type="region of interest" description="Disordered" evidence="1">
    <location>
        <begin position="53"/>
        <end position="75"/>
    </location>
</feature>
<feature type="compositionally biased region" description="Polar residues" evidence="1">
    <location>
        <begin position="572"/>
        <end position="595"/>
    </location>
</feature>
<feature type="region of interest" description="Disordered" evidence="1">
    <location>
        <begin position="390"/>
        <end position="411"/>
    </location>
</feature>
<proteinExistence type="predicted"/>
<feature type="region of interest" description="Disordered" evidence="1">
    <location>
        <begin position="250"/>
        <end position="271"/>
    </location>
</feature>
<name>A0A1R4AAG1_BABMR</name>
<dbReference type="KEGG" id="bmic:BMR1_02g02206"/>
<feature type="compositionally biased region" description="Low complexity" evidence="1">
    <location>
        <begin position="326"/>
        <end position="337"/>
    </location>
</feature>
<feature type="compositionally biased region" description="Polar residues" evidence="1">
    <location>
        <begin position="635"/>
        <end position="678"/>
    </location>
</feature>
<evidence type="ECO:0000313" key="3">
    <source>
        <dbReference type="Proteomes" id="UP000002899"/>
    </source>
</evidence>
<dbReference type="RefSeq" id="XP_021338176.1">
    <property type="nucleotide sequence ID" value="XM_021481546.1"/>
</dbReference>
<feature type="region of interest" description="Disordered" evidence="1">
    <location>
        <begin position="1"/>
        <end position="29"/>
    </location>
</feature>
<accession>A0A1R4AAG1</accession>
<protein>
    <submittedName>
        <fullName evidence="2">Uncharacterized protein</fullName>
    </submittedName>
</protein>
<feature type="compositionally biased region" description="Polar residues" evidence="1">
    <location>
        <begin position="18"/>
        <end position="29"/>
    </location>
</feature>